<accession>A0A195ECV7</accession>
<sequence length="78" mass="8953">MFVECHQLNLYHGRASTFPELLGRREPSRHNKLCAPTTERLLLILVPTYEQSEDRGSFGQPSARYPAILSTEYCDTCH</sequence>
<reference evidence="1 2" key="1">
    <citation type="submission" date="2015-09" db="EMBL/GenBank/DDBJ databases">
        <title>Trachymyrmex cornetzi WGS genome.</title>
        <authorList>
            <person name="Nygaard S."/>
            <person name="Hu H."/>
            <person name="Boomsma J."/>
            <person name="Zhang G."/>
        </authorList>
    </citation>
    <scope>NUCLEOTIDE SEQUENCE [LARGE SCALE GENOMIC DNA]</scope>
    <source>
        <strain evidence="1">Tcor2-1</strain>
        <tissue evidence="1">Whole body</tissue>
    </source>
</reference>
<protein>
    <submittedName>
        <fullName evidence="1">Uncharacterized protein</fullName>
    </submittedName>
</protein>
<dbReference type="Proteomes" id="UP000078492">
    <property type="component" value="Unassembled WGS sequence"/>
</dbReference>
<proteinExistence type="predicted"/>
<evidence type="ECO:0000313" key="2">
    <source>
        <dbReference type="Proteomes" id="UP000078492"/>
    </source>
</evidence>
<dbReference type="EMBL" id="KQ979074">
    <property type="protein sequence ID" value="KYN23043.1"/>
    <property type="molecule type" value="Genomic_DNA"/>
</dbReference>
<dbReference type="AlphaFoldDB" id="A0A195ECV7"/>
<organism evidence="1 2">
    <name type="scientific">Trachymyrmex cornetzi</name>
    <dbReference type="NCBI Taxonomy" id="471704"/>
    <lineage>
        <taxon>Eukaryota</taxon>
        <taxon>Metazoa</taxon>
        <taxon>Ecdysozoa</taxon>
        <taxon>Arthropoda</taxon>
        <taxon>Hexapoda</taxon>
        <taxon>Insecta</taxon>
        <taxon>Pterygota</taxon>
        <taxon>Neoptera</taxon>
        <taxon>Endopterygota</taxon>
        <taxon>Hymenoptera</taxon>
        <taxon>Apocrita</taxon>
        <taxon>Aculeata</taxon>
        <taxon>Formicoidea</taxon>
        <taxon>Formicidae</taxon>
        <taxon>Myrmicinae</taxon>
        <taxon>Trachymyrmex</taxon>
    </lineage>
</organism>
<gene>
    <name evidence="1" type="ORF">ALC57_04827</name>
</gene>
<keyword evidence="2" id="KW-1185">Reference proteome</keyword>
<name>A0A195ECV7_9HYME</name>
<evidence type="ECO:0000313" key="1">
    <source>
        <dbReference type="EMBL" id="KYN23043.1"/>
    </source>
</evidence>